<feature type="transmembrane region" description="Helical" evidence="1">
    <location>
        <begin position="46"/>
        <end position="69"/>
    </location>
</feature>
<feature type="transmembrane region" description="Helical" evidence="1">
    <location>
        <begin position="90"/>
        <end position="116"/>
    </location>
</feature>
<keyword evidence="1" id="KW-0472">Membrane</keyword>
<dbReference type="InterPro" id="IPR043993">
    <property type="entry name" value="T4SS_pilin"/>
</dbReference>
<feature type="signal peptide" evidence="2">
    <location>
        <begin position="1"/>
        <end position="22"/>
    </location>
</feature>
<reference evidence="3 4" key="1">
    <citation type="journal article" date="2016" name="Nat. Commun.">
        <title>Thousands of microbial genomes shed light on interconnected biogeochemical processes in an aquifer system.</title>
        <authorList>
            <person name="Anantharaman K."/>
            <person name="Brown C.T."/>
            <person name="Hug L.A."/>
            <person name="Sharon I."/>
            <person name="Castelle C.J."/>
            <person name="Probst A.J."/>
            <person name="Thomas B.C."/>
            <person name="Singh A."/>
            <person name="Wilkins M.J."/>
            <person name="Karaoz U."/>
            <person name="Brodie E.L."/>
            <person name="Williams K.H."/>
            <person name="Hubbard S.S."/>
            <person name="Banfield J.F."/>
        </authorList>
    </citation>
    <scope>NUCLEOTIDE SEQUENCE [LARGE SCALE GENOMIC DNA]</scope>
</reference>
<gene>
    <name evidence="3" type="ORF">A2Y82_00875</name>
</gene>
<name>A0A1G1XPE2_9BACT</name>
<dbReference type="AlphaFoldDB" id="A0A1G1XPE2"/>
<evidence type="ECO:0008006" key="5">
    <source>
        <dbReference type="Google" id="ProtNLM"/>
    </source>
</evidence>
<keyword evidence="1" id="KW-0812">Transmembrane</keyword>
<evidence type="ECO:0000256" key="2">
    <source>
        <dbReference type="SAM" id="SignalP"/>
    </source>
</evidence>
<sequence>MKKVALFLAVFALVVAPQLALAAANIEPGLNMLASPLGLGTRDLRETIASIINVAMGLLGIVAVLIILLGGFKWMTAMGNDENIKKAKSLIIAGVIGLIIILTAYAIATFVVNSILKAV</sequence>
<protein>
    <recommendedName>
        <fullName evidence="5">DUF4134 domain-containing protein</fullName>
    </recommendedName>
</protein>
<evidence type="ECO:0000313" key="4">
    <source>
        <dbReference type="Proteomes" id="UP000176498"/>
    </source>
</evidence>
<proteinExistence type="predicted"/>
<organism evidence="3 4">
    <name type="scientific">Candidatus Buchananbacteria bacterium RBG_13_36_9</name>
    <dbReference type="NCBI Taxonomy" id="1797530"/>
    <lineage>
        <taxon>Bacteria</taxon>
        <taxon>Candidatus Buchananiibacteriota</taxon>
    </lineage>
</organism>
<evidence type="ECO:0000256" key="1">
    <source>
        <dbReference type="SAM" id="Phobius"/>
    </source>
</evidence>
<dbReference type="Proteomes" id="UP000176498">
    <property type="component" value="Unassembled WGS sequence"/>
</dbReference>
<accession>A0A1G1XPE2</accession>
<keyword evidence="2" id="KW-0732">Signal</keyword>
<keyword evidence="1" id="KW-1133">Transmembrane helix</keyword>
<dbReference type="Pfam" id="PF18895">
    <property type="entry name" value="T4SS_pilin"/>
    <property type="match status" value="1"/>
</dbReference>
<comment type="caution">
    <text evidence="3">The sequence shown here is derived from an EMBL/GenBank/DDBJ whole genome shotgun (WGS) entry which is preliminary data.</text>
</comment>
<dbReference type="EMBL" id="MHHZ01000018">
    <property type="protein sequence ID" value="OGY41450.1"/>
    <property type="molecule type" value="Genomic_DNA"/>
</dbReference>
<feature type="chain" id="PRO_5009581378" description="DUF4134 domain-containing protein" evidence="2">
    <location>
        <begin position="23"/>
        <end position="119"/>
    </location>
</feature>
<evidence type="ECO:0000313" key="3">
    <source>
        <dbReference type="EMBL" id="OGY41450.1"/>
    </source>
</evidence>